<organism evidence="8 9">
    <name type="scientific">Micavibrio aeruginosavorus</name>
    <dbReference type="NCBI Taxonomy" id="349221"/>
    <lineage>
        <taxon>Bacteria</taxon>
        <taxon>Pseudomonadati</taxon>
        <taxon>Bdellovibrionota</taxon>
        <taxon>Bdellovibrionia</taxon>
        <taxon>Bdellovibrionales</taxon>
        <taxon>Pseudobdellovibrionaceae</taxon>
        <taxon>Micavibrio</taxon>
    </lineage>
</organism>
<protein>
    <recommendedName>
        <fullName evidence="7">Helicase C-terminal domain-containing protein</fullName>
    </recommendedName>
</protein>
<dbReference type="CDD" id="cd18787">
    <property type="entry name" value="SF2_C_DEAD"/>
    <property type="match status" value="1"/>
</dbReference>
<dbReference type="SUPFAM" id="SSF52540">
    <property type="entry name" value="P-loop containing nucleoside triphosphate hydrolases"/>
    <property type="match status" value="1"/>
</dbReference>
<evidence type="ECO:0000256" key="1">
    <source>
        <dbReference type="ARBA" id="ARBA00022741"/>
    </source>
</evidence>
<reference evidence="8 9" key="1">
    <citation type="submission" date="2017-08" db="EMBL/GenBank/DDBJ databases">
        <title>Infants hospitalized years apart are colonized by the same room-sourced microbial strains.</title>
        <authorList>
            <person name="Brooks B."/>
            <person name="Olm M.R."/>
            <person name="Firek B.A."/>
            <person name="Baker R."/>
            <person name="Thomas B.C."/>
            <person name="Morowitz M.J."/>
            <person name="Banfield J.F."/>
        </authorList>
    </citation>
    <scope>NUCLEOTIDE SEQUENCE [LARGE SCALE GENOMIC DNA]</scope>
    <source>
        <strain evidence="8">S2_006_000_R2_64</strain>
    </source>
</reference>
<feature type="compositionally biased region" description="Basic and acidic residues" evidence="6">
    <location>
        <begin position="201"/>
        <end position="212"/>
    </location>
</feature>
<dbReference type="GO" id="GO:0005524">
    <property type="term" value="F:ATP binding"/>
    <property type="evidence" value="ECO:0007669"/>
    <property type="project" value="UniProtKB-KW"/>
</dbReference>
<proteinExistence type="inferred from homology"/>
<dbReference type="SMART" id="SM00490">
    <property type="entry name" value="HELICc"/>
    <property type="match status" value="1"/>
</dbReference>
<keyword evidence="2" id="KW-0378">Hydrolase</keyword>
<dbReference type="PANTHER" id="PTHR47959:SF1">
    <property type="entry name" value="ATP-DEPENDENT RNA HELICASE DBPA"/>
    <property type="match status" value="1"/>
</dbReference>
<evidence type="ECO:0000313" key="9">
    <source>
        <dbReference type="Proteomes" id="UP000249739"/>
    </source>
</evidence>
<comment type="similarity">
    <text evidence="5">Belongs to the DEAD box helicase family.</text>
</comment>
<dbReference type="AlphaFoldDB" id="A0A2W5FEK4"/>
<feature type="region of interest" description="Disordered" evidence="6">
    <location>
        <begin position="184"/>
        <end position="222"/>
    </location>
</feature>
<feature type="non-terminal residue" evidence="8">
    <location>
        <position position="1"/>
    </location>
</feature>
<gene>
    <name evidence="8" type="ORF">DI586_09940</name>
</gene>
<feature type="domain" description="Helicase C-terminal" evidence="7">
    <location>
        <begin position="9"/>
        <end position="174"/>
    </location>
</feature>
<dbReference type="GO" id="GO:0016787">
    <property type="term" value="F:hydrolase activity"/>
    <property type="evidence" value="ECO:0007669"/>
    <property type="project" value="UniProtKB-KW"/>
</dbReference>
<evidence type="ECO:0000256" key="5">
    <source>
        <dbReference type="ARBA" id="ARBA00038437"/>
    </source>
</evidence>
<keyword evidence="4" id="KW-0067">ATP-binding</keyword>
<accession>A0A2W5FEK4</accession>
<dbReference type="InterPro" id="IPR001650">
    <property type="entry name" value="Helicase_C-like"/>
</dbReference>
<evidence type="ECO:0000256" key="6">
    <source>
        <dbReference type="SAM" id="MobiDB-lite"/>
    </source>
</evidence>
<name>A0A2W5FEK4_9BACT</name>
<dbReference type="Gene3D" id="3.40.50.300">
    <property type="entry name" value="P-loop containing nucleotide triphosphate hydrolases"/>
    <property type="match status" value="1"/>
</dbReference>
<dbReference type="Pfam" id="PF00271">
    <property type="entry name" value="Helicase_C"/>
    <property type="match status" value="1"/>
</dbReference>
<evidence type="ECO:0000256" key="3">
    <source>
        <dbReference type="ARBA" id="ARBA00022806"/>
    </source>
</evidence>
<comment type="caution">
    <text evidence="8">The sequence shown here is derived from an EMBL/GenBank/DDBJ whole genome shotgun (WGS) entry which is preliminary data.</text>
</comment>
<dbReference type="GO" id="GO:0003724">
    <property type="term" value="F:RNA helicase activity"/>
    <property type="evidence" value="ECO:0007669"/>
    <property type="project" value="TreeGrafter"/>
</dbReference>
<dbReference type="PANTHER" id="PTHR47959">
    <property type="entry name" value="ATP-DEPENDENT RNA HELICASE RHLE-RELATED"/>
    <property type="match status" value="1"/>
</dbReference>
<dbReference type="InterPro" id="IPR050079">
    <property type="entry name" value="DEAD_box_RNA_helicase"/>
</dbReference>
<sequence>SKPATTADTIEQHLMKVSSSDKKYALRGLLEKENVKNAFVFCNRKRDVDMLGKWLKEKGFSAAPLHGDMVQSVRTKTLQDFKDGNIVFLVCSDVAARGLDVIGVSHVFNYDVPINPDDYVHRIGRTGRAGQLGKAWTLWADDDDKFVEAIHKRIGKDIEIESYQKKAKEDKELKPFIQKKDKQEFVSNAKSAPPFEKKRKISDDDGPSRFTDDDLPAFLQRR</sequence>
<keyword evidence="3" id="KW-0347">Helicase</keyword>
<dbReference type="Proteomes" id="UP000249739">
    <property type="component" value="Unassembled WGS sequence"/>
</dbReference>
<dbReference type="GO" id="GO:0005829">
    <property type="term" value="C:cytosol"/>
    <property type="evidence" value="ECO:0007669"/>
    <property type="project" value="TreeGrafter"/>
</dbReference>
<keyword evidence="1" id="KW-0547">Nucleotide-binding</keyword>
<evidence type="ECO:0000259" key="7">
    <source>
        <dbReference type="PROSITE" id="PS51194"/>
    </source>
</evidence>
<evidence type="ECO:0000256" key="2">
    <source>
        <dbReference type="ARBA" id="ARBA00022801"/>
    </source>
</evidence>
<evidence type="ECO:0000256" key="4">
    <source>
        <dbReference type="ARBA" id="ARBA00022840"/>
    </source>
</evidence>
<evidence type="ECO:0000313" key="8">
    <source>
        <dbReference type="EMBL" id="PZP54435.1"/>
    </source>
</evidence>
<dbReference type="InterPro" id="IPR027417">
    <property type="entry name" value="P-loop_NTPase"/>
</dbReference>
<dbReference type="EMBL" id="QFOT01000139">
    <property type="protein sequence ID" value="PZP54435.1"/>
    <property type="molecule type" value="Genomic_DNA"/>
</dbReference>
<dbReference type="PROSITE" id="PS51194">
    <property type="entry name" value="HELICASE_CTER"/>
    <property type="match status" value="1"/>
</dbReference>